<name>A0A239AUT2_9PROT</name>
<dbReference type="InterPro" id="IPR001646">
    <property type="entry name" value="5peptide_repeat"/>
</dbReference>
<accession>A0A239AUT2</accession>
<dbReference type="AlphaFoldDB" id="A0A239AUT2"/>
<evidence type="ECO:0000313" key="2">
    <source>
        <dbReference type="Proteomes" id="UP000198305"/>
    </source>
</evidence>
<gene>
    <name evidence="1" type="ORF">SAMN05192560_2093</name>
</gene>
<dbReference type="Proteomes" id="UP000198305">
    <property type="component" value="Unassembled WGS sequence"/>
</dbReference>
<dbReference type="InterPro" id="IPR051082">
    <property type="entry name" value="Pentapeptide-BTB/POZ_domain"/>
</dbReference>
<dbReference type="RefSeq" id="WP_143738718.1">
    <property type="nucleotide sequence ID" value="NZ_FZOA01000009.1"/>
</dbReference>
<dbReference type="PANTHER" id="PTHR14136:SF17">
    <property type="entry name" value="BTB_POZ DOMAIN-CONTAINING PROTEIN KCTD9"/>
    <property type="match status" value="1"/>
</dbReference>
<evidence type="ECO:0000313" key="1">
    <source>
        <dbReference type="EMBL" id="SNR98718.1"/>
    </source>
</evidence>
<dbReference type="OrthoDB" id="8690246at2"/>
<reference evidence="2" key="1">
    <citation type="submission" date="2017-06" db="EMBL/GenBank/DDBJ databases">
        <authorList>
            <person name="Varghese N."/>
            <person name="Submissions S."/>
        </authorList>
    </citation>
    <scope>NUCLEOTIDE SEQUENCE [LARGE SCALE GENOMIC DNA]</scope>
    <source>
        <strain evidence="2">Ca-68</strain>
    </source>
</reference>
<proteinExistence type="predicted"/>
<sequence>LCGANLYGADLRGANLCGADLRGANLYGANLYGADLENEKLAIAPIQIGGLHWEIIISESYMRIGCQRHTHEEWTGFEDTDIAQMASDAHWFWNENKEWLLAACASHKAKSLQYREDHPEEAAEK</sequence>
<protein>
    <submittedName>
        <fullName evidence="1">Pentapeptide repeat-containing protein</fullName>
    </submittedName>
</protein>
<dbReference type="PANTHER" id="PTHR14136">
    <property type="entry name" value="BTB_POZ DOMAIN-CONTAINING PROTEIN KCTD9"/>
    <property type="match status" value="1"/>
</dbReference>
<dbReference type="SUPFAM" id="SSF141571">
    <property type="entry name" value="Pentapeptide repeat-like"/>
    <property type="match status" value="1"/>
</dbReference>
<dbReference type="EMBL" id="FZOA01000009">
    <property type="protein sequence ID" value="SNR98718.1"/>
    <property type="molecule type" value="Genomic_DNA"/>
</dbReference>
<feature type="non-terminal residue" evidence="1">
    <location>
        <position position="1"/>
    </location>
</feature>
<keyword evidence="2" id="KW-1185">Reference proteome</keyword>
<organism evidence="1 2">
    <name type="scientific">Methylobacillus rhizosphaerae</name>
    <dbReference type="NCBI Taxonomy" id="551994"/>
    <lineage>
        <taxon>Bacteria</taxon>
        <taxon>Pseudomonadati</taxon>
        <taxon>Pseudomonadota</taxon>
        <taxon>Betaproteobacteria</taxon>
        <taxon>Nitrosomonadales</taxon>
        <taxon>Methylophilaceae</taxon>
        <taxon>Methylobacillus</taxon>
    </lineage>
</organism>
<dbReference type="Gene3D" id="2.160.20.80">
    <property type="entry name" value="E3 ubiquitin-protein ligase SopA"/>
    <property type="match status" value="1"/>
</dbReference>
<dbReference type="Pfam" id="PF00805">
    <property type="entry name" value="Pentapeptide"/>
    <property type="match status" value="1"/>
</dbReference>